<comment type="caution">
    <text evidence="2">The sequence shown here is derived from an EMBL/GenBank/DDBJ whole genome shotgun (WGS) entry which is preliminary data.</text>
</comment>
<keyword evidence="3" id="KW-1185">Reference proteome</keyword>
<evidence type="ECO:0000259" key="1">
    <source>
        <dbReference type="Pfam" id="PF01050"/>
    </source>
</evidence>
<sequence length="254" mass="27464">MPPVQTRDLVDGLTERRYLFVEHRLETAAGTPMLTHPGDYRTFLVIGGAVLLEHQDRLGRVRSRVCHRLQGWHAVPASVYRFENATAEPAIVLEAGSVTGGGGEAGAAAECLDLSGYRVNKPWGYEIWYTENLPERRYALKQIHMTAGHRSSLQSHRHKAETNYVIEGSATVLNGAPAPDDPDTGIDMAALPAAVHAAGTGWSSAPNVLHRVIADSAYTSIEVSTPELDDVIRWADDTGRSHGRITSEHAGGGA</sequence>
<feature type="domain" description="Mannose-6-phosphate isomerase type II C-terminal" evidence="1">
    <location>
        <begin position="118"/>
        <end position="174"/>
    </location>
</feature>
<dbReference type="SUPFAM" id="SSF51182">
    <property type="entry name" value="RmlC-like cupins"/>
    <property type="match status" value="1"/>
</dbReference>
<protein>
    <recommendedName>
        <fullName evidence="1">Mannose-6-phosphate isomerase type II C-terminal domain-containing protein</fullName>
    </recommendedName>
</protein>
<dbReference type="Proteomes" id="UP000565579">
    <property type="component" value="Unassembled WGS sequence"/>
</dbReference>
<dbReference type="AlphaFoldDB" id="A0A7X0NVH6"/>
<evidence type="ECO:0000313" key="3">
    <source>
        <dbReference type="Proteomes" id="UP000565579"/>
    </source>
</evidence>
<dbReference type="RefSeq" id="WP_185104629.1">
    <property type="nucleotide sequence ID" value="NZ_BAAAXY010000204.1"/>
</dbReference>
<dbReference type="GO" id="GO:0005976">
    <property type="term" value="P:polysaccharide metabolic process"/>
    <property type="evidence" value="ECO:0007669"/>
    <property type="project" value="InterPro"/>
</dbReference>
<gene>
    <name evidence="2" type="ORF">HD593_005135</name>
</gene>
<evidence type="ECO:0000313" key="2">
    <source>
        <dbReference type="EMBL" id="MBB6550340.1"/>
    </source>
</evidence>
<proteinExistence type="predicted"/>
<organism evidence="2 3">
    <name type="scientific">Nonomuraea rubra</name>
    <dbReference type="NCBI Taxonomy" id="46180"/>
    <lineage>
        <taxon>Bacteria</taxon>
        <taxon>Bacillati</taxon>
        <taxon>Actinomycetota</taxon>
        <taxon>Actinomycetes</taxon>
        <taxon>Streptosporangiales</taxon>
        <taxon>Streptosporangiaceae</taxon>
        <taxon>Nonomuraea</taxon>
    </lineage>
</organism>
<dbReference type="EMBL" id="JACHMI010000001">
    <property type="protein sequence ID" value="MBB6550340.1"/>
    <property type="molecule type" value="Genomic_DNA"/>
</dbReference>
<dbReference type="GO" id="GO:0016779">
    <property type="term" value="F:nucleotidyltransferase activity"/>
    <property type="evidence" value="ECO:0007669"/>
    <property type="project" value="InterPro"/>
</dbReference>
<accession>A0A7X0NVH6</accession>
<dbReference type="InterPro" id="IPR001538">
    <property type="entry name" value="Man6P_isomerase-2_C"/>
</dbReference>
<dbReference type="Pfam" id="PF01050">
    <property type="entry name" value="MannoseP_isomer"/>
    <property type="match status" value="1"/>
</dbReference>
<reference evidence="2 3" key="1">
    <citation type="submission" date="2020-08" db="EMBL/GenBank/DDBJ databases">
        <title>Sequencing the genomes of 1000 actinobacteria strains.</title>
        <authorList>
            <person name="Klenk H.-P."/>
        </authorList>
    </citation>
    <scope>NUCLEOTIDE SEQUENCE [LARGE SCALE GENOMIC DNA]</scope>
    <source>
        <strain evidence="2 3">DSM 43768</strain>
    </source>
</reference>
<name>A0A7X0NVH6_9ACTN</name>
<dbReference type="InterPro" id="IPR011051">
    <property type="entry name" value="RmlC_Cupin_sf"/>
</dbReference>